<accession>A0A7Z0CLC6</accession>
<feature type="region of interest" description="Disordered" evidence="1">
    <location>
        <begin position="41"/>
        <end position="117"/>
    </location>
</feature>
<evidence type="ECO:0000313" key="3">
    <source>
        <dbReference type="EMBL" id="NYI42630.1"/>
    </source>
</evidence>
<dbReference type="InterPro" id="IPR008613">
    <property type="entry name" value="Excalibur_Ca-bd_domain"/>
</dbReference>
<dbReference type="EMBL" id="JACBZO010000001">
    <property type="protein sequence ID" value="NYI42630.1"/>
    <property type="molecule type" value="Genomic_DNA"/>
</dbReference>
<comment type="caution">
    <text evidence="3">The sequence shown here is derived from an EMBL/GenBank/DDBJ whole genome shotgun (WGS) entry which is preliminary data.</text>
</comment>
<evidence type="ECO:0000313" key="4">
    <source>
        <dbReference type="Proteomes" id="UP000547973"/>
    </source>
</evidence>
<reference evidence="3 4" key="1">
    <citation type="submission" date="2020-07" db="EMBL/GenBank/DDBJ databases">
        <title>Sequencing the genomes of 1000 actinobacteria strains.</title>
        <authorList>
            <person name="Klenk H.-P."/>
        </authorList>
    </citation>
    <scope>NUCLEOTIDE SEQUENCE [LARGE SCALE GENOMIC DNA]</scope>
    <source>
        <strain evidence="3 4">DSM 19970</strain>
    </source>
</reference>
<evidence type="ECO:0000256" key="1">
    <source>
        <dbReference type="SAM" id="MobiDB-lite"/>
    </source>
</evidence>
<protein>
    <recommendedName>
        <fullName evidence="2">Excalibur calcium-binding domain-containing protein</fullName>
    </recommendedName>
</protein>
<dbReference type="RefSeq" id="WP_062075550.1">
    <property type="nucleotide sequence ID" value="NZ_BBRC01000011.1"/>
</dbReference>
<sequence>MKRQHKDQAGSGDRTVKAVRRHAMAMLIALPMLATALAGCEDTDTSNETTQPAGFVETITTPTAVESEPPSEEPAAEPSPSPSPAPTTTEPGPVVEPAPAAPVAAAPVAAEPEPAPAVAPALDPKFKYCKDAIPAGYGNYVKGVDPEYDWYRDADGDGVVCEF</sequence>
<keyword evidence="4" id="KW-1185">Reference proteome</keyword>
<proteinExistence type="predicted"/>
<name>A0A7Z0CLC6_9MICO</name>
<evidence type="ECO:0000259" key="2">
    <source>
        <dbReference type="SMART" id="SM00894"/>
    </source>
</evidence>
<dbReference type="AlphaFoldDB" id="A0A7Z0CLC6"/>
<dbReference type="Proteomes" id="UP000547973">
    <property type="component" value="Unassembled WGS sequence"/>
</dbReference>
<feature type="compositionally biased region" description="Low complexity" evidence="1">
    <location>
        <begin position="101"/>
        <end position="117"/>
    </location>
</feature>
<dbReference type="SMART" id="SM00894">
    <property type="entry name" value="Excalibur"/>
    <property type="match status" value="1"/>
</dbReference>
<feature type="domain" description="Excalibur calcium-binding" evidence="2">
    <location>
        <begin position="125"/>
        <end position="162"/>
    </location>
</feature>
<dbReference type="Pfam" id="PF05901">
    <property type="entry name" value="Excalibur"/>
    <property type="match status" value="1"/>
</dbReference>
<organism evidence="3 4">
    <name type="scientific">Demequina lutea</name>
    <dbReference type="NCBI Taxonomy" id="431489"/>
    <lineage>
        <taxon>Bacteria</taxon>
        <taxon>Bacillati</taxon>
        <taxon>Actinomycetota</taxon>
        <taxon>Actinomycetes</taxon>
        <taxon>Micrococcales</taxon>
        <taxon>Demequinaceae</taxon>
        <taxon>Demequina</taxon>
    </lineage>
</organism>
<gene>
    <name evidence="3" type="ORF">BKA03_002749</name>
</gene>